<sequence length="180" mass="21016">MNKKKHTLSPRAQELRAEWTGMKSDHRFISHSFNCVKVHIHTPDDGMYNRSVGCLKQGRDKALKEALKQRNQVGRELWGSCWNAVLNTQSLFERLPHSLEPDVIEKKRTLLSGEVRGTKYYIVRWKELVGDEYKPKSRLFIHGDDRLGAYTKAKKLMIEVHKEFIPILKKMGRFNIIKVS</sequence>
<name>B6EKE3_ALISL</name>
<protein>
    <submittedName>
        <fullName evidence="1">Uncharacterized protein</fullName>
    </submittedName>
</protein>
<dbReference type="GO" id="GO:0071281">
    <property type="term" value="P:cellular response to iron ion"/>
    <property type="evidence" value="ECO:0000270"/>
    <property type="project" value="CollecTF"/>
</dbReference>
<dbReference type="Proteomes" id="UP000001730">
    <property type="component" value="Chromosome 1"/>
</dbReference>
<accession>B6EKE3</accession>
<dbReference type="AlphaFoldDB" id="B6EKE3"/>
<keyword evidence="2" id="KW-1185">Reference proteome</keyword>
<gene>
    <name evidence="1" type="ordered locus">VSAL_I1342</name>
</gene>
<dbReference type="eggNOG" id="ENOG5031T0N">
    <property type="taxonomic scope" value="Bacteria"/>
</dbReference>
<reference evidence="1 2" key="1">
    <citation type="journal article" date="2008" name="BMC Genomics">
        <title>The genome sequence of the fish pathogen Aliivibrio salmonicida strain LFI1238 shows extensive evidence of gene decay.</title>
        <authorList>
            <person name="Hjerde E."/>
            <person name="Lorentzen M.S."/>
            <person name="Holden M.T."/>
            <person name="Seeger K."/>
            <person name="Paulsen S."/>
            <person name="Bason N."/>
            <person name="Churcher C."/>
            <person name="Harris D."/>
            <person name="Norbertczak H."/>
            <person name="Quail M.A."/>
            <person name="Sanders S."/>
            <person name="Thurston S."/>
            <person name="Parkhill J."/>
            <person name="Willassen N.P."/>
            <person name="Thomson N.R."/>
        </authorList>
    </citation>
    <scope>NUCLEOTIDE SEQUENCE [LARGE SCALE GENOMIC DNA]</scope>
    <source>
        <strain evidence="1 2">LFI1238</strain>
    </source>
</reference>
<dbReference type="KEGG" id="vsa:VSAL_I1342"/>
<proteinExistence type="predicted"/>
<evidence type="ECO:0000313" key="1">
    <source>
        <dbReference type="EMBL" id="CAQ79027.1"/>
    </source>
</evidence>
<dbReference type="EMBL" id="FM178379">
    <property type="protein sequence ID" value="CAQ79027.1"/>
    <property type="molecule type" value="Genomic_DNA"/>
</dbReference>
<evidence type="ECO:0000313" key="2">
    <source>
        <dbReference type="Proteomes" id="UP000001730"/>
    </source>
</evidence>
<organism evidence="1 2">
    <name type="scientific">Aliivibrio salmonicida (strain LFI1238)</name>
    <name type="common">Vibrio salmonicida (strain LFI1238)</name>
    <dbReference type="NCBI Taxonomy" id="316275"/>
    <lineage>
        <taxon>Bacteria</taxon>
        <taxon>Pseudomonadati</taxon>
        <taxon>Pseudomonadota</taxon>
        <taxon>Gammaproteobacteria</taxon>
        <taxon>Vibrionales</taxon>
        <taxon>Vibrionaceae</taxon>
        <taxon>Aliivibrio</taxon>
    </lineage>
</organism>
<dbReference type="HOGENOM" id="CLU_108735_0_0_6"/>
<dbReference type="RefSeq" id="WP_012550044.1">
    <property type="nucleotide sequence ID" value="NC_011312.1"/>
</dbReference>